<dbReference type="HAMAP" id="MF_00161">
    <property type="entry name" value="LspA"/>
    <property type="match status" value="1"/>
</dbReference>
<dbReference type="EMBL" id="PRDS01000001">
    <property type="protein sequence ID" value="PPB82578.1"/>
    <property type="molecule type" value="Genomic_DNA"/>
</dbReference>
<dbReference type="OrthoDB" id="9810259at2"/>
<feature type="transmembrane region" description="Helical" evidence="9">
    <location>
        <begin position="135"/>
        <end position="154"/>
    </location>
</feature>
<dbReference type="Pfam" id="PF01252">
    <property type="entry name" value="Peptidase_A8"/>
    <property type="match status" value="1"/>
</dbReference>
<dbReference type="InterPro" id="IPR001872">
    <property type="entry name" value="Peptidase_A8"/>
</dbReference>
<accession>A0A2S5JMF0</accession>
<feature type="active site" evidence="9">
    <location>
        <position position="139"/>
    </location>
</feature>
<name>A0A2S5JMF0_9RHOB</name>
<evidence type="ECO:0000256" key="3">
    <source>
        <dbReference type="ARBA" id="ARBA00022670"/>
    </source>
</evidence>
<keyword evidence="4 9" id="KW-0812">Transmembrane</keyword>
<dbReference type="NCBIfam" id="TIGR00077">
    <property type="entry name" value="lspA"/>
    <property type="match status" value="1"/>
</dbReference>
<evidence type="ECO:0000256" key="2">
    <source>
        <dbReference type="ARBA" id="ARBA00022475"/>
    </source>
</evidence>
<comment type="caution">
    <text evidence="9">Lacks conserved residue(s) required for the propagation of feature annotation.</text>
</comment>
<keyword evidence="5 9" id="KW-0064">Aspartyl protease</keyword>
<evidence type="ECO:0000256" key="7">
    <source>
        <dbReference type="ARBA" id="ARBA00022989"/>
    </source>
</evidence>
<reference evidence="12 13" key="1">
    <citation type="submission" date="2018-01" db="EMBL/GenBank/DDBJ databases">
        <title>Genomic Encyclopedia of Archaeal and Bacterial Type Strains, Phase II (KMG-II): from individual species to whole genera.</title>
        <authorList>
            <person name="Goeker M."/>
        </authorList>
    </citation>
    <scope>NUCLEOTIDE SEQUENCE [LARGE SCALE GENOMIC DNA]</scope>
    <source>
        <strain evidence="12 13">DSM 12048</strain>
    </source>
</reference>
<comment type="similarity">
    <text evidence="1 9 11">Belongs to the peptidase A8 family.</text>
</comment>
<proteinExistence type="inferred from homology"/>
<evidence type="ECO:0000256" key="8">
    <source>
        <dbReference type="ARBA" id="ARBA00023136"/>
    </source>
</evidence>
<feature type="transmembrane region" description="Helical" evidence="9">
    <location>
        <begin position="65"/>
        <end position="84"/>
    </location>
</feature>
<organism evidence="12 13">
    <name type="scientific">Albidovulum inexpectatum</name>
    <dbReference type="NCBI Taxonomy" id="196587"/>
    <lineage>
        <taxon>Bacteria</taxon>
        <taxon>Pseudomonadati</taxon>
        <taxon>Pseudomonadota</taxon>
        <taxon>Alphaproteobacteria</taxon>
        <taxon>Rhodobacterales</taxon>
        <taxon>Paracoccaceae</taxon>
        <taxon>Albidovulum</taxon>
    </lineage>
</organism>
<evidence type="ECO:0000256" key="1">
    <source>
        <dbReference type="ARBA" id="ARBA00006139"/>
    </source>
</evidence>
<evidence type="ECO:0000256" key="10">
    <source>
        <dbReference type="RuleBase" id="RU000594"/>
    </source>
</evidence>
<dbReference type="GO" id="GO:0005886">
    <property type="term" value="C:plasma membrane"/>
    <property type="evidence" value="ECO:0007669"/>
    <property type="project" value="UniProtKB-SubCell"/>
</dbReference>
<comment type="pathway">
    <text evidence="9">Protein modification; lipoprotein biosynthesis (signal peptide cleavage).</text>
</comment>
<evidence type="ECO:0000256" key="6">
    <source>
        <dbReference type="ARBA" id="ARBA00022801"/>
    </source>
</evidence>
<protein>
    <recommendedName>
        <fullName evidence="9">Lipoprotein signal peptidase</fullName>
        <ecNumber evidence="9">3.4.23.36</ecNumber>
    </recommendedName>
    <alternativeName>
        <fullName evidence="9">Prolipoprotein signal peptidase</fullName>
    </alternativeName>
    <alternativeName>
        <fullName evidence="9">Signal peptidase II</fullName>
        <shortName evidence="9">SPase II</shortName>
    </alternativeName>
</protein>
<dbReference type="GO" id="GO:0006508">
    <property type="term" value="P:proteolysis"/>
    <property type="evidence" value="ECO:0007669"/>
    <property type="project" value="UniProtKB-KW"/>
</dbReference>
<evidence type="ECO:0000256" key="11">
    <source>
        <dbReference type="RuleBase" id="RU004181"/>
    </source>
</evidence>
<dbReference type="RefSeq" id="WP_104069108.1">
    <property type="nucleotide sequence ID" value="NZ_PRDS01000001.1"/>
</dbReference>
<comment type="catalytic activity">
    <reaction evidence="9 10">
        <text>Release of signal peptides from bacterial membrane prolipoproteins. Hydrolyzes -Xaa-Yaa-Zaa-|-(S,diacylglyceryl)Cys-, in which Xaa is hydrophobic (preferably Leu), and Yaa (Ala or Ser) and Zaa (Gly or Ala) have small, neutral side chains.</text>
        <dbReference type="EC" id="3.4.23.36"/>
    </reaction>
</comment>
<keyword evidence="3 9" id="KW-0645">Protease</keyword>
<sequence length="159" mass="17606">MKVNRAFWWSMAATLAADQVSKFLVVHWLDLWSRQVIAVIPGWLKFHMAWNQGINFGLLSGSSEITRWTLIGVAIAVSIWVFSWARREPHNRVVQLSAGLLIGGALGNVIDRIAYGAVADFLNVSIPGIRNPWSFNIADIAIFVGAFGLVLFSGRNKTP</sequence>
<dbReference type="PANTHER" id="PTHR33695:SF1">
    <property type="entry name" value="LIPOPROTEIN SIGNAL PEPTIDASE"/>
    <property type="match status" value="1"/>
</dbReference>
<evidence type="ECO:0000256" key="5">
    <source>
        <dbReference type="ARBA" id="ARBA00022750"/>
    </source>
</evidence>
<comment type="caution">
    <text evidence="12">The sequence shown here is derived from an EMBL/GenBank/DDBJ whole genome shotgun (WGS) entry which is preliminary data.</text>
</comment>
<keyword evidence="8 9" id="KW-0472">Membrane</keyword>
<keyword evidence="7 9" id="KW-1133">Transmembrane helix</keyword>
<dbReference type="AlphaFoldDB" id="A0A2S5JMF0"/>
<gene>
    <name evidence="9" type="primary">lspA</name>
    <name evidence="12" type="ORF">LV82_00516</name>
</gene>
<dbReference type="PROSITE" id="PS00855">
    <property type="entry name" value="SPASE_II"/>
    <property type="match status" value="1"/>
</dbReference>
<dbReference type="GO" id="GO:0004190">
    <property type="term" value="F:aspartic-type endopeptidase activity"/>
    <property type="evidence" value="ECO:0007669"/>
    <property type="project" value="UniProtKB-UniRule"/>
</dbReference>
<comment type="subcellular location">
    <subcellularLocation>
        <location evidence="9">Cell membrane</location>
        <topology evidence="9">Multi-pass membrane protein</topology>
    </subcellularLocation>
</comment>
<feature type="transmembrane region" description="Helical" evidence="9">
    <location>
        <begin position="96"/>
        <end position="115"/>
    </location>
</feature>
<comment type="function">
    <text evidence="9 10">This protein specifically catalyzes the removal of signal peptides from prolipoproteins.</text>
</comment>
<dbReference type="EC" id="3.4.23.36" evidence="9"/>
<keyword evidence="13" id="KW-1185">Reference proteome</keyword>
<keyword evidence="2 9" id="KW-1003">Cell membrane</keyword>
<evidence type="ECO:0000313" key="13">
    <source>
        <dbReference type="Proteomes" id="UP000239736"/>
    </source>
</evidence>
<dbReference type="PRINTS" id="PR00781">
    <property type="entry name" value="LIPOSIGPTASE"/>
</dbReference>
<dbReference type="PANTHER" id="PTHR33695">
    <property type="entry name" value="LIPOPROTEIN SIGNAL PEPTIDASE"/>
    <property type="match status" value="1"/>
</dbReference>
<evidence type="ECO:0000256" key="4">
    <source>
        <dbReference type="ARBA" id="ARBA00022692"/>
    </source>
</evidence>
<dbReference type="Proteomes" id="UP000239736">
    <property type="component" value="Unassembled WGS sequence"/>
</dbReference>
<evidence type="ECO:0000313" key="12">
    <source>
        <dbReference type="EMBL" id="PPB82578.1"/>
    </source>
</evidence>
<feature type="active site" evidence="9">
    <location>
        <position position="120"/>
    </location>
</feature>
<keyword evidence="6 9" id="KW-0378">Hydrolase</keyword>
<dbReference type="UniPathway" id="UPA00665"/>
<evidence type="ECO:0000256" key="9">
    <source>
        <dbReference type="HAMAP-Rule" id="MF_00161"/>
    </source>
</evidence>